<dbReference type="InterPro" id="IPR011050">
    <property type="entry name" value="Pectin_lyase_fold/virulence"/>
</dbReference>
<dbReference type="AlphaFoldDB" id="A0A430G4Z7"/>
<dbReference type="Gene3D" id="6.10.140.940">
    <property type="match status" value="1"/>
</dbReference>
<sequence length="535" mass="56152">MANVLDYIPGVYHAAIADGSINIDLAEYLADAFAAASNATVTFPVGTYTLTTFALPANSTLLTDGPGTVFKQLGSAASIDPVLLIRNASNVTVESCTIVGIIASWEIDGSEFNHGIAIEARNGETARNIRIGDITARNIRGDGVYIINWLGGLVAGITIGDVFGDNVLRNIVGIVGGRDIDIGNIDGTAAGYSTLDLEPEGSYSEGVDGVTVRSVRGNLCQVAANPDTFVRNVRIDRLDTDPGYTADSTPPYERNALSPVSLHRTDAGLALRNAERVWIGHHRARGHTHHAVMFVPDAPSPAPFVTDPTIEIGSVDYTSIGAADSTYYTLIKALGMRQVVVRGGVYTVLSDAQSLIHGSSSSPWTECLVEQVRGNGLVAKWINRGRFTGVAVNAPSSRGAFQNLSNCLVANARIAAGYLGYNVADSFVELTDFDMVAGGSYVLGGASPGVRFRKSGIDGAFVEDGMIGSEALPNIGWNAAMGTANKGSYAVYAGQNVGSSYSQVEAQETDDAVKAVAQRVKAIEDAARALGDLRG</sequence>
<evidence type="ECO:0008006" key="3">
    <source>
        <dbReference type="Google" id="ProtNLM"/>
    </source>
</evidence>
<dbReference type="SUPFAM" id="SSF51126">
    <property type="entry name" value="Pectin lyase-like"/>
    <property type="match status" value="1"/>
</dbReference>
<dbReference type="EMBL" id="QQYZ01000006">
    <property type="protein sequence ID" value="RSY87010.1"/>
    <property type="molecule type" value="Genomic_DNA"/>
</dbReference>
<gene>
    <name evidence="1" type="ORF">DAH66_09150</name>
</gene>
<dbReference type="Gene3D" id="2.160.20.10">
    <property type="entry name" value="Single-stranded right-handed beta-helix, Pectin lyase-like"/>
    <property type="match status" value="1"/>
</dbReference>
<dbReference type="InterPro" id="IPR012334">
    <property type="entry name" value="Pectin_lyas_fold"/>
</dbReference>
<protein>
    <recommendedName>
        <fullName evidence="3">Pectate lyase superfamily protein domain-containing protein</fullName>
    </recommendedName>
</protein>
<reference evidence="1 2" key="1">
    <citation type="submission" date="2018-07" db="EMBL/GenBank/DDBJ databases">
        <title>Genomic and Epidemiologic Investigation of an Indolent Hospital Outbreak.</title>
        <authorList>
            <person name="Johnson R.C."/>
            <person name="Deming C."/>
            <person name="Conlan S."/>
            <person name="Zellmer C.J."/>
            <person name="Michelin A.V."/>
            <person name="Lee-Lin S."/>
            <person name="Thomas P.J."/>
            <person name="Park M."/>
            <person name="Weingarten R.A."/>
            <person name="Less J."/>
            <person name="Dekker J.P."/>
            <person name="Frank K.M."/>
            <person name="Musser K.A."/>
            <person name="Mcquiston J.R."/>
            <person name="Henderson D.K."/>
            <person name="Lau A.F."/>
            <person name="Palmore T.N."/>
            <person name="Segre J.A."/>
        </authorList>
    </citation>
    <scope>NUCLEOTIDE SEQUENCE [LARGE SCALE GENOMIC DNA]</scope>
    <source>
        <strain evidence="1 2">SK-CDC1_0717</strain>
    </source>
</reference>
<evidence type="ECO:0000313" key="2">
    <source>
        <dbReference type="Proteomes" id="UP000287746"/>
    </source>
</evidence>
<evidence type="ECO:0000313" key="1">
    <source>
        <dbReference type="EMBL" id="RSY87010.1"/>
    </source>
</evidence>
<accession>A0A430G4Z7</accession>
<dbReference type="RefSeq" id="WP_126004267.1">
    <property type="nucleotide sequence ID" value="NZ_QQYZ01000006.1"/>
</dbReference>
<name>A0A430G4Z7_9SPHN</name>
<dbReference type="Proteomes" id="UP000287746">
    <property type="component" value="Unassembled WGS sequence"/>
</dbReference>
<organism evidence="1 2">
    <name type="scientific">Sphingomonas koreensis</name>
    <dbReference type="NCBI Taxonomy" id="93064"/>
    <lineage>
        <taxon>Bacteria</taxon>
        <taxon>Pseudomonadati</taxon>
        <taxon>Pseudomonadota</taxon>
        <taxon>Alphaproteobacteria</taxon>
        <taxon>Sphingomonadales</taxon>
        <taxon>Sphingomonadaceae</taxon>
        <taxon>Sphingomonas</taxon>
    </lineage>
</organism>
<comment type="caution">
    <text evidence="1">The sequence shown here is derived from an EMBL/GenBank/DDBJ whole genome shotgun (WGS) entry which is preliminary data.</text>
</comment>
<proteinExistence type="predicted"/>